<dbReference type="RefSeq" id="WP_009850927.1">
    <property type="nucleotide sequence ID" value="NZ_DS022295.1"/>
</dbReference>
<dbReference type="EMBL" id="AATS01000013">
    <property type="protein sequence ID" value="EAU54049.1"/>
    <property type="molecule type" value="Genomic_DNA"/>
</dbReference>
<dbReference type="InParanoid" id="Q0EXJ8"/>
<dbReference type="OrthoDB" id="6983824at2"/>
<proteinExistence type="predicted"/>
<reference evidence="1 2" key="1">
    <citation type="submission" date="2006-09" db="EMBL/GenBank/DDBJ databases">
        <authorList>
            <person name="Emerson D."/>
            <person name="Ferriera S."/>
            <person name="Johnson J."/>
            <person name="Kravitz S."/>
            <person name="Halpern A."/>
            <person name="Remington K."/>
            <person name="Beeson K."/>
            <person name="Tran B."/>
            <person name="Rogers Y.-H."/>
            <person name="Friedman R."/>
            <person name="Venter J.C."/>
        </authorList>
    </citation>
    <scope>NUCLEOTIDE SEQUENCE [LARGE SCALE GENOMIC DNA]</scope>
    <source>
        <strain evidence="1 2">PV-1</strain>
    </source>
</reference>
<evidence type="ECO:0000313" key="1">
    <source>
        <dbReference type="EMBL" id="EAU54049.1"/>
    </source>
</evidence>
<dbReference type="STRING" id="314344.AL013_12505"/>
<accession>Q0EXJ8</accession>
<evidence type="ECO:0000313" key="2">
    <source>
        <dbReference type="Proteomes" id="UP000005297"/>
    </source>
</evidence>
<organism evidence="1 2">
    <name type="scientific">Mariprofundus ferrooxydans PV-1</name>
    <dbReference type="NCBI Taxonomy" id="314345"/>
    <lineage>
        <taxon>Bacteria</taxon>
        <taxon>Pseudomonadati</taxon>
        <taxon>Pseudomonadota</taxon>
        <taxon>Candidatius Mariprofundia</taxon>
        <taxon>Mariprofundales</taxon>
        <taxon>Mariprofundaceae</taxon>
        <taxon>Mariprofundus</taxon>
    </lineage>
</organism>
<protein>
    <submittedName>
        <fullName evidence="1">Uncharacterized protein</fullName>
    </submittedName>
</protein>
<dbReference type="AlphaFoldDB" id="Q0EXJ8"/>
<dbReference type="Proteomes" id="UP000005297">
    <property type="component" value="Unassembled WGS sequence"/>
</dbReference>
<dbReference type="HOGENOM" id="CLU_080712_0_0_0"/>
<comment type="caution">
    <text evidence="1">The sequence shown here is derived from an EMBL/GenBank/DDBJ whole genome shotgun (WGS) entry which is preliminary data.</text>
</comment>
<gene>
    <name evidence="1" type="ORF">SPV1_03393</name>
</gene>
<keyword evidence="2" id="KW-1185">Reference proteome</keyword>
<dbReference type="eggNOG" id="ENOG5032NU8">
    <property type="taxonomic scope" value="Bacteria"/>
</dbReference>
<name>Q0EXJ8_9PROT</name>
<sequence>MKIFDLIGTVPKVGSPLTVNDFEKLTKKASPYYQNENGKGKHYAVCPVCRNPIVIVNLYTDSSTIEGDSSPAPLHARHSQKTIVGIAEYDEAKYNECYLANPAVFSCTDRRMEGDVSNELLDLIINNAKIIRTMISSAIGLNVGDKLFESILNDFKSEQGHLYRFVNRYNLPYAIIYLMKNRSINYQYLKGEVGDKLKASINESFNKSIFISKNQIKRNDSSVSLNMFFTEHNRNKNTGEESLLMNVEKKEGSNSSIIFQHKIEFDTSLFINWINKDQRSSDIARKVFKK</sequence>